<dbReference type="Pfam" id="PF00072">
    <property type="entry name" value="Response_reg"/>
    <property type="match status" value="1"/>
</dbReference>
<dbReference type="Gene3D" id="3.30.565.10">
    <property type="entry name" value="Histidine kinase-like ATPase, C-terminal domain"/>
    <property type="match status" value="1"/>
</dbReference>
<dbReference type="EMBL" id="SHKM01000003">
    <property type="protein sequence ID" value="RZT75632.1"/>
    <property type="molecule type" value="Genomic_DNA"/>
</dbReference>
<keyword evidence="1" id="KW-0378">Hydrolase</keyword>
<name>A0ABY0IKC7_9RHOO</name>
<dbReference type="InterPro" id="IPR036890">
    <property type="entry name" value="HATPase_C_sf"/>
</dbReference>
<dbReference type="SUPFAM" id="SSF81606">
    <property type="entry name" value="PP2C-like"/>
    <property type="match status" value="1"/>
</dbReference>
<dbReference type="PANTHER" id="PTHR43156">
    <property type="entry name" value="STAGE II SPORULATION PROTEIN E-RELATED"/>
    <property type="match status" value="1"/>
</dbReference>
<dbReference type="InterPro" id="IPR001789">
    <property type="entry name" value="Sig_transdc_resp-reg_receiver"/>
</dbReference>
<dbReference type="SUPFAM" id="SSF55874">
    <property type="entry name" value="ATPase domain of HSP90 chaperone/DNA topoisomerase II/histidine kinase"/>
    <property type="match status" value="1"/>
</dbReference>
<evidence type="ECO:0000256" key="2">
    <source>
        <dbReference type="PROSITE-ProRule" id="PRU00169"/>
    </source>
</evidence>
<dbReference type="Gene3D" id="3.40.50.2300">
    <property type="match status" value="1"/>
</dbReference>
<protein>
    <submittedName>
        <fullName evidence="4">Histidine kinase-like protein</fullName>
    </submittedName>
</protein>
<proteinExistence type="predicted"/>
<sequence length="584" mass="63762">MKAVAGPIAVPALAILLVEDDPLDAELTQLELERFGHRVSVARSGEEALALYASFRPDLVVTDISLPGMCGCELTRQLKSREHPHWLPVLFMSGTQSESSLVEAYQAGADDFIHKPISRPVLQAKLGVFQQRLHLQREAQARERLLQRYRDQVEEEKSVALHLMHRLVNAELLGDLAVSHWMRPAETYSGDLIAAARTPGGILHVLLADATGHGLAASLAVMPVTQPFYRMTEKGFGIDAIAREMNRKVAELLPVGRFVAATLAAVDSASGSIQVWNGGNPPPFLVNSQGLLSSITFAKAHLPLGILADEDFDASTEVHFIEEPKQLVIYSDGVVEAENGSGTPFGRERLLNALLSQEREERLAGVVGALDAHLAGRGAQDDLSLMLVHCYHQTARSPRIGGGTPRVLRHSGSWQVTMSLSADDIRNLDPVPTLMGVLSQFNRDKDHGSHIFLILSELYNNALDHGVLGLDSGLKAQSQGFERYLEERGRRLAALRDGTVDLEVTQQHRGGRTELVMRVRDSGPGFDHAAFMASLESECSGKVPHGRGIRLVHSLCSALHYCAPGNEVIAYYDMTDFGYAGDRQ</sequence>
<dbReference type="PANTHER" id="PTHR43156:SF2">
    <property type="entry name" value="STAGE II SPORULATION PROTEIN E"/>
    <property type="match status" value="1"/>
</dbReference>
<comment type="caution">
    <text evidence="4">The sequence shown here is derived from an EMBL/GenBank/DDBJ whole genome shotgun (WGS) entry which is preliminary data.</text>
</comment>
<accession>A0ABY0IKC7</accession>
<dbReference type="InterPro" id="IPR036457">
    <property type="entry name" value="PPM-type-like_dom_sf"/>
</dbReference>
<feature type="modified residue" description="4-aspartylphosphate" evidence="2">
    <location>
        <position position="63"/>
    </location>
</feature>
<dbReference type="SMART" id="SM00331">
    <property type="entry name" value="PP2C_SIG"/>
    <property type="match status" value="1"/>
</dbReference>
<gene>
    <name evidence="4" type="ORF">EV678_2816</name>
</gene>
<reference evidence="4 5" key="1">
    <citation type="submission" date="2019-02" db="EMBL/GenBank/DDBJ databases">
        <title>Genomic Encyclopedia of Type Strains, Phase IV (KMG-IV): sequencing the most valuable type-strain genomes for metagenomic binning, comparative biology and taxonomic classification.</title>
        <authorList>
            <person name="Goeker M."/>
        </authorList>
    </citation>
    <scope>NUCLEOTIDE SEQUENCE [LARGE SCALE GENOMIC DNA]</scope>
    <source>
        <strain evidence="4 5">DSM 21223</strain>
    </source>
</reference>
<dbReference type="CDD" id="cd16936">
    <property type="entry name" value="HATPase_RsbW-like"/>
    <property type="match status" value="1"/>
</dbReference>
<evidence type="ECO:0000259" key="3">
    <source>
        <dbReference type="PROSITE" id="PS50110"/>
    </source>
</evidence>
<evidence type="ECO:0000313" key="4">
    <source>
        <dbReference type="EMBL" id="RZT75632.1"/>
    </source>
</evidence>
<keyword evidence="5" id="KW-1185">Reference proteome</keyword>
<dbReference type="InterPro" id="IPR001932">
    <property type="entry name" value="PPM-type_phosphatase-like_dom"/>
</dbReference>
<keyword evidence="2" id="KW-0597">Phosphoprotein</keyword>
<dbReference type="Pfam" id="PF07228">
    <property type="entry name" value="SpoIIE"/>
    <property type="match status" value="1"/>
</dbReference>
<dbReference type="Gene3D" id="3.60.40.10">
    <property type="entry name" value="PPM-type phosphatase domain"/>
    <property type="match status" value="1"/>
</dbReference>
<dbReference type="InterPro" id="IPR052016">
    <property type="entry name" value="Bact_Sigma-Reg"/>
</dbReference>
<feature type="domain" description="Response regulatory" evidence="3">
    <location>
        <begin position="14"/>
        <end position="130"/>
    </location>
</feature>
<organism evidence="4 5">
    <name type="scientific">Azospira oryzae</name>
    <dbReference type="NCBI Taxonomy" id="146939"/>
    <lineage>
        <taxon>Bacteria</taxon>
        <taxon>Pseudomonadati</taxon>
        <taxon>Pseudomonadota</taxon>
        <taxon>Betaproteobacteria</taxon>
        <taxon>Rhodocyclales</taxon>
        <taxon>Rhodocyclaceae</taxon>
        <taxon>Azospira</taxon>
    </lineage>
</organism>
<dbReference type="Proteomes" id="UP000292136">
    <property type="component" value="Unassembled WGS sequence"/>
</dbReference>
<dbReference type="InterPro" id="IPR011006">
    <property type="entry name" value="CheY-like_superfamily"/>
</dbReference>
<evidence type="ECO:0000313" key="5">
    <source>
        <dbReference type="Proteomes" id="UP000292136"/>
    </source>
</evidence>
<dbReference type="RefSeq" id="WP_165397535.1">
    <property type="nucleotide sequence ID" value="NZ_SHKM01000003.1"/>
</dbReference>
<dbReference type="SUPFAM" id="SSF52172">
    <property type="entry name" value="CheY-like"/>
    <property type="match status" value="1"/>
</dbReference>
<evidence type="ECO:0000256" key="1">
    <source>
        <dbReference type="ARBA" id="ARBA00022801"/>
    </source>
</evidence>
<dbReference type="PROSITE" id="PS50110">
    <property type="entry name" value="RESPONSE_REGULATORY"/>
    <property type="match status" value="1"/>
</dbReference>
<dbReference type="CDD" id="cd00156">
    <property type="entry name" value="REC"/>
    <property type="match status" value="1"/>
</dbReference>
<dbReference type="SMART" id="SM00448">
    <property type="entry name" value="REC"/>
    <property type="match status" value="1"/>
</dbReference>